<evidence type="ECO:0000256" key="1">
    <source>
        <dbReference type="ARBA" id="ARBA00004167"/>
    </source>
</evidence>
<dbReference type="AlphaFoldDB" id="A0AAN6YB22"/>
<comment type="similarity">
    <text evidence="7">Belongs to the ustYa family.</text>
</comment>
<evidence type="ECO:0000256" key="8">
    <source>
        <dbReference type="SAM" id="Phobius"/>
    </source>
</evidence>
<evidence type="ECO:0008006" key="11">
    <source>
        <dbReference type="Google" id="ProtNLM"/>
    </source>
</evidence>
<keyword evidence="6" id="KW-0325">Glycoprotein</keyword>
<evidence type="ECO:0000256" key="6">
    <source>
        <dbReference type="ARBA" id="ARBA00023180"/>
    </source>
</evidence>
<reference evidence="9" key="2">
    <citation type="submission" date="2023-05" db="EMBL/GenBank/DDBJ databases">
        <authorList>
            <consortium name="Lawrence Berkeley National Laboratory"/>
            <person name="Steindorff A."/>
            <person name="Hensen N."/>
            <person name="Bonometti L."/>
            <person name="Westerberg I."/>
            <person name="Brannstrom I.O."/>
            <person name="Guillou S."/>
            <person name="Cros-Aarteil S."/>
            <person name="Calhoun S."/>
            <person name="Haridas S."/>
            <person name="Kuo A."/>
            <person name="Mondo S."/>
            <person name="Pangilinan J."/>
            <person name="Riley R."/>
            <person name="Labutti K."/>
            <person name="Andreopoulos B."/>
            <person name="Lipzen A."/>
            <person name="Chen C."/>
            <person name="Yanf M."/>
            <person name="Daum C."/>
            <person name="Ng V."/>
            <person name="Clum A."/>
            <person name="Ohm R."/>
            <person name="Martin F."/>
            <person name="Silar P."/>
            <person name="Natvig D."/>
            <person name="Lalanne C."/>
            <person name="Gautier V."/>
            <person name="Ament-Velasquez S.L."/>
            <person name="Kruys A."/>
            <person name="Hutchinson M.I."/>
            <person name="Powell A.J."/>
            <person name="Barry K."/>
            <person name="Miller A.N."/>
            <person name="Grigoriev I.V."/>
            <person name="Debuchy R."/>
            <person name="Gladieux P."/>
            <person name="Thoren M.H."/>
            <person name="Johannesson H."/>
        </authorList>
    </citation>
    <scope>NUCLEOTIDE SEQUENCE</scope>
    <source>
        <strain evidence="9">PSN293</strain>
    </source>
</reference>
<evidence type="ECO:0000256" key="2">
    <source>
        <dbReference type="ARBA" id="ARBA00022692"/>
    </source>
</evidence>
<keyword evidence="3 8" id="KW-1133">Transmembrane helix</keyword>
<dbReference type="Proteomes" id="UP001301769">
    <property type="component" value="Unassembled WGS sequence"/>
</dbReference>
<dbReference type="Pfam" id="PF11807">
    <property type="entry name" value="UstYa"/>
    <property type="match status" value="1"/>
</dbReference>
<reference evidence="9" key="1">
    <citation type="journal article" date="2023" name="Mol. Phylogenet. Evol.">
        <title>Genome-scale phylogeny and comparative genomics of the fungal order Sordariales.</title>
        <authorList>
            <person name="Hensen N."/>
            <person name="Bonometti L."/>
            <person name="Westerberg I."/>
            <person name="Brannstrom I.O."/>
            <person name="Guillou S."/>
            <person name="Cros-Aarteil S."/>
            <person name="Calhoun S."/>
            <person name="Haridas S."/>
            <person name="Kuo A."/>
            <person name="Mondo S."/>
            <person name="Pangilinan J."/>
            <person name="Riley R."/>
            <person name="LaButti K."/>
            <person name="Andreopoulos B."/>
            <person name="Lipzen A."/>
            <person name="Chen C."/>
            <person name="Yan M."/>
            <person name="Daum C."/>
            <person name="Ng V."/>
            <person name="Clum A."/>
            <person name="Steindorff A."/>
            <person name="Ohm R.A."/>
            <person name="Martin F."/>
            <person name="Silar P."/>
            <person name="Natvig D.O."/>
            <person name="Lalanne C."/>
            <person name="Gautier V."/>
            <person name="Ament-Velasquez S.L."/>
            <person name="Kruys A."/>
            <person name="Hutchinson M.I."/>
            <person name="Powell A.J."/>
            <person name="Barry K."/>
            <person name="Miller A.N."/>
            <person name="Grigoriev I.V."/>
            <person name="Debuchy R."/>
            <person name="Gladieux P."/>
            <person name="Hiltunen Thoren M."/>
            <person name="Johannesson H."/>
        </authorList>
    </citation>
    <scope>NUCLEOTIDE SEQUENCE</scope>
    <source>
        <strain evidence="9">PSN293</strain>
    </source>
</reference>
<dbReference type="PANTHER" id="PTHR33365:SF13">
    <property type="entry name" value="TAT PATHWAY SIGNAL SEQUENCE"/>
    <property type="match status" value="1"/>
</dbReference>
<evidence type="ECO:0000313" key="9">
    <source>
        <dbReference type="EMBL" id="KAK4215759.1"/>
    </source>
</evidence>
<sequence>MADTSFRDSDATLSDIEEDADKTGLLYGIQKRSSHLSLRQKLSAALQPRRPGLATISIVAVLLLTNFLTWNIAKAIRKPEQDQGYISRVGEPPKVAKVFKELDLTQTHPWMFESAFHNYGNPWRGRPGPETDAIWENEGGAAFGFIWIPLDEAEEAGITSDHMHFDGKGDQDGLEGYPVHVEVFHQIHCLNLIRMSTWYNSDYYRARKQLAFSHPEEQVIEHVDHCIDNIRQRLMCTADVGLIPFYWVNETGRIGTDPDFQQAHTCRDFSKLHAWMKENSKEFPNVTIAPRPGDFQKSGFT</sequence>
<keyword evidence="4" id="KW-0843">Virulence</keyword>
<dbReference type="GO" id="GO:0043386">
    <property type="term" value="P:mycotoxin biosynthetic process"/>
    <property type="evidence" value="ECO:0007669"/>
    <property type="project" value="InterPro"/>
</dbReference>
<organism evidence="9 10">
    <name type="scientific">Rhypophila decipiens</name>
    <dbReference type="NCBI Taxonomy" id="261697"/>
    <lineage>
        <taxon>Eukaryota</taxon>
        <taxon>Fungi</taxon>
        <taxon>Dikarya</taxon>
        <taxon>Ascomycota</taxon>
        <taxon>Pezizomycotina</taxon>
        <taxon>Sordariomycetes</taxon>
        <taxon>Sordariomycetidae</taxon>
        <taxon>Sordariales</taxon>
        <taxon>Naviculisporaceae</taxon>
        <taxon>Rhypophila</taxon>
    </lineage>
</organism>
<keyword evidence="10" id="KW-1185">Reference proteome</keyword>
<evidence type="ECO:0000256" key="4">
    <source>
        <dbReference type="ARBA" id="ARBA00023026"/>
    </source>
</evidence>
<dbReference type="InterPro" id="IPR021765">
    <property type="entry name" value="UstYa-like"/>
</dbReference>
<evidence type="ECO:0000256" key="3">
    <source>
        <dbReference type="ARBA" id="ARBA00022989"/>
    </source>
</evidence>
<gene>
    <name evidence="9" type="ORF">QBC37DRAFT_471869</name>
</gene>
<evidence type="ECO:0000256" key="7">
    <source>
        <dbReference type="ARBA" id="ARBA00035112"/>
    </source>
</evidence>
<evidence type="ECO:0000256" key="5">
    <source>
        <dbReference type="ARBA" id="ARBA00023136"/>
    </source>
</evidence>
<proteinExistence type="inferred from homology"/>
<comment type="subcellular location">
    <subcellularLocation>
        <location evidence="1">Membrane</location>
        <topology evidence="1">Single-pass membrane protein</topology>
    </subcellularLocation>
</comment>
<dbReference type="PANTHER" id="PTHR33365">
    <property type="entry name" value="YALI0B05434P"/>
    <property type="match status" value="1"/>
</dbReference>
<name>A0AAN6YB22_9PEZI</name>
<feature type="transmembrane region" description="Helical" evidence="8">
    <location>
        <begin position="52"/>
        <end position="73"/>
    </location>
</feature>
<keyword evidence="2 8" id="KW-0812">Transmembrane</keyword>
<comment type="caution">
    <text evidence="9">The sequence shown here is derived from an EMBL/GenBank/DDBJ whole genome shotgun (WGS) entry which is preliminary data.</text>
</comment>
<accession>A0AAN6YB22</accession>
<protein>
    <recommendedName>
        <fullName evidence="11">Tat pathway signal sequence</fullName>
    </recommendedName>
</protein>
<dbReference type="GO" id="GO:0016020">
    <property type="term" value="C:membrane"/>
    <property type="evidence" value="ECO:0007669"/>
    <property type="project" value="UniProtKB-SubCell"/>
</dbReference>
<keyword evidence="5 8" id="KW-0472">Membrane</keyword>
<evidence type="ECO:0000313" key="10">
    <source>
        <dbReference type="Proteomes" id="UP001301769"/>
    </source>
</evidence>
<dbReference type="EMBL" id="MU858076">
    <property type="protein sequence ID" value="KAK4215759.1"/>
    <property type="molecule type" value="Genomic_DNA"/>
</dbReference>